<reference evidence="1 2" key="1">
    <citation type="journal article" date="2019" name="Int. J. Syst. Evol. Microbiol.">
        <title>The Global Catalogue of Microorganisms (GCM) 10K type strain sequencing project: providing services to taxonomists for standard genome sequencing and annotation.</title>
        <authorList>
            <consortium name="The Broad Institute Genomics Platform"/>
            <consortium name="The Broad Institute Genome Sequencing Center for Infectious Disease"/>
            <person name="Wu L."/>
            <person name="Ma J."/>
        </authorList>
    </citation>
    <scope>NUCLEOTIDE SEQUENCE [LARGE SCALE GENOMIC DNA]</scope>
    <source>
        <strain evidence="1 2">JCM 15589</strain>
    </source>
</reference>
<proteinExistence type="predicted"/>
<protein>
    <submittedName>
        <fullName evidence="1">Nitroreductase family deazaflavin-dependent oxidoreductase</fullName>
    </submittedName>
</protein>
<comment type="caution">
    <text evidence="1">The sequence shown here is derived from an EMBL/GenBank/DDBJ whole genome shotgun (WGS) entry which is preliminary data.</text>
</comment>
<evidence type="ECO:0000313" key="1">
    <source>
        <dbReference type="EMBL" id="GAA1727328.1"/>
    </source>
</evidence>
<keyword evidence="2" id="KW-1185">Reference proteome</keyword>
<sequence length="153" mass="16589">MATSPAVTKAVKRFNPYALKLSSRVPPWATLHHVGRKSGREYRTPVVAFAARAPIDPATVTRPGAPVAIAEHRDVLVLHPLPWAADVDWCRNVRAAGSYTLTRKGVDYRVDQLRVVDADEARGMLGGFVGASSQLIGIEDFLVGRLRRAPGPA</sequence>
<name>A0ABN2JHP7_9MICO</name>
<dbReference type="Proteomes" id="UP001501138">
    <property type="component" value="Unassembled WGS sequence"/>
</dbReference>
<dbReference type="RefSeq" id="WP_344248666.1">
    <property type="nucleotide sequence ID" value="NZ_BAAAPM010000004.1"/>
</dbReference>
<organism evidence="1 2">
    <name type="scientific">Isoptericola hypogeus</name>
    <dbReference type="NCBI Taxonomy" id="300179"/>
    <lineage>
        <taxon>Bacteria</taxon>
        <taxon>Bacillati</taxon>
        <taxon>Actinomycetota</taxon>
        <taxon>Actinomycetes</taxon>
        <taxon>Micrococcales</taxon>
        <taxon>Promicromonosporaceae</taxon>
        <taxon>Isoptericola</taxon>
    </lineage>
</organism>
<dbReference type="EMBL" id="BAAAPM010000004">
    <property type="protein sequence ID" value="GAA1727328.1"/>
    <property type="molecule type" value="Genomic_DNA"/>
</dbReference>
<gene>
    <name evidence="1" type="ORF">GCM10009809_23810</name>
</gene>
<evidence type="ECO:0000313" key="2">
    <source>
        <dbReference type="Proteomes" id="UP001501138"/>
    </source>
</evidence>
<dbReference type="InterPro" id="IPR012349">
    <property type="entry name" value="Split_barrel_FMN-bd"/>
</dbReference>
<accession>A0ABN2JHP7</accession>
<dbReference type="Gene3D" id="2.30.110.10">
    <property type="entry name" value="Electron Transport, Fmn-binding Protein, Chain A"/>
    <property type="match status" value="1"/>
</dbReference>